<dbReference type="GO" id="GO:0016787">
    <property type="term" value="F:hydrolase activity"/>
    <property type="evidence" value="ECO:0007669"/>
    <property type="project" value="UniProtKB-KW"/>
</dbReference>
<dbReference type="OrthoDB" id="197151at2157"/>
<feature type="domain" description="Metallo-beta-lactamase" evidence="1">
    <location>
        <begin position="18"/>
        <end position="198"/>
    </location>
</feature>
<dbReference type="RefSeq" id="WP_069584428.1">
    <property type="nucleotide sequence ID" value="NZ_LMVM01000023.1"/>
</dbReference>
<dbReference type="InterPro" id="IPR050855">
    <property type="entry name" value="NDM-1-like"/>
</dbReference>
<evidence type="ECO:0000313" key="3">
    <source>
        <dbReference type="Proteomes" id="UP000217784"/>
    </source>
</evidence>
<keyword evidence="3" id="KW-1185">Reference proteome</keyword>
<sequence length="230" mass="26073">MYEEIIPNLYMIKTGKPSCTSYLILGTKLNILIDSGINQNYGILKKDLKEIGTNIRDLNLVINTHEHVDHFGANRYLQNKVPIITHRYAATKIISADDEVLLCRAYGHNPKGYHVHFWLENMNVIDMGDWFLKIFHTPGHTSGSICIYEPRKKILISGDTVFAQGTISDISSSGSYGEYINSLARLNTMKIDLLLPGHGAISKNVEKDIKKAIDNAKMKHEEFLKKKHTF</sequence>
<dbReference type="InterPro" id="IPR036866">
    <property type="entry name" value="RibonucZ/Hydroxyglut_hydro"/>
</dbReference>
<dbReference type="SUPFAM" id="SSF56281">
    <property type="entry name" value="Metallo-hydrolase/oxidoreductase"/>
    <property type="match status" value="1"/>
</dbReference>
<comment type="caution">
    <text evidence="2">The sequence shown here is derived from an EMBL/GenBank/DDBJ whole genome shotgun (WGS) entry which is preliminary data.</text>
</comment>
<dbReference type="Pfam" id="PF00753">
    <property type="entry name" value="Lactamase_B"/>
    <property type="match status" value="1"/>
</dbReference>
<dbReference type="InterPro" id="IPR001279">
    <property type="entry name" value="Metallo-B-lactamas"/>
</dbReference>
<gene>
    <name evidence="2" type="ORF">ASJ80_05565</name>
</gene>
<protein>
    <submittedName>
        <fullName evidence="2">Zn-dependent hydrolase</fullName>
    </submittedName>
</protein>
<accession>A0A2A2H4M0</accession>
<organism evidence="2 3">
    <name type="scientific">Methanobacterium bryantii</name>
    <dbReference type="NCBI Taxonomy" id="2161"/>
    <lineage>
        <taxon>Archaea</taxon>
        <taxon>Methanobacteriati</taxon>
        <taxon>Methanobacteriota</taxon>
        <taxon>Methanomada group</taxon>
        <taxon>Methanobacteria</taxon>
        <taxon>Methanobacteriales</taxon>
        <taxon>Methanobacteriaceae</taxon>
        <taxon>Methanobacterium</taxon>
    </lineage>
</organism>
<dbReference type="SMART" id="SM00849">
    <property type="entry name" value="Lactamase_B"/>
    <property type="match status" value="1"/>
</dbReference>
<dbReference type="Proteomes" id="UP000217784">
    <property type="component" value="Unassembled WGS sequence"/>
</dbReference>
<dbReference type="EMBL" id="LMVM01000023">
    <property type="protein sequence ID" value="PAV04315.1"/>
    <property type="molecule type" value="Genomic_DNA"/>
</dbReference>
<dbReference type="Gene3D" id="3.60.15.10">
    <property type="entry name" value="Ribonuclease Z/Hydroxyacylglutathione hydrolase-like"/>
    <property type="match status" value="1"/>
</dbReference>
<proteinExistence type="predicted"/>
<dbReference type="AlphaFoldDB" id="A0A2A2H4M0"/>
<name>A0A2A2H4M0_METBR</name>
<evidence type="ECO:0000259" key="1">
    <source>
        <dbReference type="SMART" id="SM00849"/>
    </source>
</evidence>
<reference evidence="2 3" key="1">
    <citation type="journal article" date="2017" name="BMC Genomics">
        <title>Genomic analysis of methanogenic archaea reveals a shift towards energy conservation.</title>
        <authorList>
            <person name="Gilmore S.P."/>
            <person name="Henske J.K."/>
            <person name="Sexton J.A."/>
            <person name="Solomon K.V."/>
            <person name="Seppala S."/>
            <person name="Yoo J.I."/>
            <person name="Huyett L.M."/>
            <person name="Pressman A."/>
            <person name="Cogan J.Z."/>
            <person name="Kivenson V."/>
            <person name="Peng X."/>
            <person name="Tan Y."/>
            <person name="Valentine D.L."/>
            <person name="O'Malley M.A."/>
        </authorList>
    </citation>
    <scope>NUCLEOTIDE SEQUENCE [LARGE SCALE GENOMIC DNA]</scope>
    <source>
        <strain evidence="2 3">M.o.H.</strain>
    </source>
</reference>
<dbReference type="PANTHER" id="PTHR42951">
    <property type="entry name" value="METALLO-BETA-LACTAMASE DOMAIN-CONTAINING"/>
    <property type="match status" value="1"/>
</dbReference>
<evidence type="ECO:0000313" key="2">
    <source>
        <dbReference type="EMBL" id="PAV04315.1"/>
    </source>
</evidence>
<keyword evidence="2" id="KW-0378">Hydrolase</keyword>
<dbReference type="CDD" id="cd06262">
    <property type="entry name" value="metallo-hydrolase-like_MBL-fold"/>
    <property type="match status" value="1"/>
</dbReference>